<organism evidence="4 5">
    <name type="scientific">Phaeodactylibacter xiamenensis</name>
    <dbReference type="NCBI Taxonomy" id="1524460"/>
    <lineage>
        <taxon>Bacteria</taxon>
        <taxon>Pseudomonadati</taxon>
        <taxon>Bacteroidota</taxon>
        <taxon>Saprospiria</taxon>
        <taxon>Saprospirales</taxon>
        <taxon>Haliscomenobacteraceae</taxon>
        <taxon>Phaeodactylibacter</taxon>
    </lineage>
</organism>
<comment type="caution">
    <text evidence="4">The sequence shown here is derived from an EMBL/GenBank/DDBJ whole genome shotgun (WGS) entry which is preliminary data.</text>
</comment>
<dbReference type="GO" id="GO:0000156">
    <property type="term" value="F:phosphorelay response regulator activity"/>
    <property type="evidence" value="ECO:0007669"/>
    <property type="project" value="InterPro"/>
</dbReference>
<dbReference type="InterPro" id="IPR011006">
    <property type="entry name" value="CheY-like_superfamily"/>
</dbReference>
<dbReference type="GO" id="GO:0003677">
    <property type="term" value="F:DNA binding"/>
    <property type="evidence" value="ECO:0007669"/>
    <property type="project" value="InterPro"/>
</dbReference>
<dbReference type="RefSeq" id="WP_044229304.1">
    <property type="nucleotide sequence ID" value="NZ_JBKAGJ010000011.1"/>
</dbReference>
<dbReference type="SMART" id="SM00448">
    <property type="entry name" value="REC"/>
    <property type="match status" value="1"/>
</dbReference>
<dbReference type="InterPro" id="IPR001789">
    <property type="entry name" value="Sig_transdc_resp-reg_receiver"/>
</dbReference>
<dbReference type="SMART" id="SM00850">
    <property type="entry name" value="LytTR"/>
    <property type="match status" value="1"/>
</dbReference>
<dbReference type="PANTHER" id="PTHR37299">
    <property type="entry name" value="TRANSCRIPTIONAL REGULATOR-RELATED"/>
    <property type="match status" value="1"/>
</dbReference>
<keyword evidence="5" id="KW-1185">Reference proteome</keyword>
<dbReference type="PANTHER" id="PTHR37299:SF1">
    <property type="entry name" value="STAGE 0 SPORULATION PROTEIN A HOMOLOG"/>
    <property type="match status" value="1"/>
</dbReference>
<dbReference type="EMBL" id="JPOS01000092">
    <property type="protein sequence ID" value="KGE85220.1"/>
    <property type="molecule type" value="Genomic_DNA"/>
</dbReference>
<evidence type="ECO:0000259" key="2">
    <source>
        <dbReference type="PROSITE" id="PS50110"/>
    </source>
</evidence>
<dbReference type="STRING" id="1524460.IX84_29570"/>
<protein>
    <submittedName>
        <fullName evidence="4">Chemotaxis protein CheY</fullName>
    </submittedName>
</protein>
<evidence type="ECO:0000313" key="4">
    <source>
        <dbReference type="EMBL" id="KGE85220.1"/>
    </source>
</evidence>
<dbReference type="OrthoDB" id="2168082at2"/>
<dbReference type="Gene3D" id="2.40.50.1020">
    <property type="entry name" value="LytTr DNA-binding domain"/>
    <property type="match status" value="1"/>
</dbReference>
<keyword evidence="1" id="KW-0597">Phosphoprotein</keyword>
<dbReference type="PROSITE" id="PS50930">
    <property type="entry name" value="HTH_LYTTR"/>
    <property type="match status" value="1"/>
</dbReference>
<dbReference type="InterPro" id="IPR046947">
    <property type="entry name" value="LytR-like"/>
</dbReference>
<feature type="domain" description="HTH LytTR-type" evidence="3">
    <location>
        <begin position="134"/>
        <end position="232"/>
    </location>
</feature>
<dbReference type="Pfam" id="PF04397">
    <property type="entry name" value="LytTR"/>
    <property type="match status" value="1"/>
</dbReference>
<accession>A0A098RZ92</accession>
<sequence length="232" mass="26795">MLRCVIVDDEPLAIQLLSDYVRKTPDLELAEAFSNPIEALQYLQGQTDLLLFLDVQMPELTGIQVMKILNQRLPVILTTAYEQYALQGYEHNVVDYLMKPISYDRFYQAVQKVEIGDRRPTSEVQDAELNASYLFVKTEYRLQRVDYADIAYLEGQGDYVAIHTPAGRIMTLENMKHFEEVLPTALFVRTHRSYIVSIPKIDYIERNRVVIGKERLPISEGYRKGVMGRLKG</sequence>
<dbReference type="PROSITE" id="PS50110">
    <property type="entry name" value="RESPONSE_REGULATORY"/>
    <property type="match status" value="1"/>
</dbReference>
<feature type="modified residue" description="4-aspartylphosphate" evidence="1">
    <location>
        <position position="54"/>
    </location>
</feature>
<name>A0A098RZ92_9BACT</name>
<proteinExistence type="predicted"/>
<dbReference type="InterPro" id="IPR007492">
    <property type="entry name" value="LytTR_DNA-bd_dom"/>
</dbReference>
<reference evidence="4 5" key="1">
    <citation type="journal article" date="2014" name="Int. J. Syst. Evol. Microbiol.">
        <title>Phaeodactylibacter xiamenensis gen. nov., sp. nov., a member of the family Saprospiraceae isolated from the marine alga Phaeodactylum tricornutum.</title>
        <authorList>
            <person name="Chen Z.Jr."/>
            <person name="Lei X."/>
            <person name="Lai Q."/>
            <person name="Li Y."/>
            <person name="Zhang B."/>
            <person name="Zhang J."/>
            <person name="Zhang H."/>
            <person name="Yang L."/>
            <person name="Zheng W."/>
            <person name="Tian Y."/>
            <person name="Yu Z."/>
            <person name="Xu H.Jr."/>
            <person name="Zheng T."/>
        </authorList>
    </citation>
    <scope>NUCLEOTIDE SEQUENCE [LARGE SCALE GENOMIC DNA]</scope>
    <source>
        <strain evidence="4 5">KD52</strain>
    </source>
</reference>
<evidence type="ECO:0000256" key="1">
    <source>
        <dbReference type="PROSITE-ProRule" id="PRU00169"/>
    </source>
</evidence>
<evidence type="ECO:0000259" key="3">
    <source>
        <dbReference type="PROSITE" id="PS50930"/>
    </source>
</evidence>
<feature type="domain" description="Response regulatory" evidence="2">
    <location>
        <begin position="3"/>
        <end position="114"/>
    </location>
</feature>
<dbReference type="Gene3D" id="3.40.50.2300">
    <property type="match status" value="1"/>
</dbReference>
<gene>
    <name evidence="4" type="ORF">IX84_29570</name>
</gene>
<dbReference type="Pfam" id="PF00072">
    <property type="entry name" value="Response_reg"/>
    <property type="match status" value="1"/>
</dbReference>
<dbReference type="Proteomes" id="UP000029736">
    <property type="component" value="Unassembled WGS sequence"/>
</dbReference>
<dbReference type="AlphaFoldDB" id="A0A098RZ92"/>
<dbReference type="SUPFAM" id="SSF52172">
    <property type="entry name" value="CheY-like"/>
    <property type="match status" value="1"/>
</dbReference>
<evidence type="ECO:0000313" key="5">
    <source>
        <dbReference type="Proteomes" id="UP000029736"/>
    </source>
</evidence>